<dbReference type="PROSITE" id="PS00018">
    <property type="entry name" value="EF_HAND_1"/>
    <property type="match status" value="1"/>
</dbReference>
<dbReference type="EMBL" id="MQWB01000001">
    <property type="protein sequence ID" value="OZC02882.1"/>
    <property type="molecule type" value="Genomic_DNA"/>
</dbReference>
<dbReference type="Gene3D" id="3.60.10.10">
    <property type="entry name" value="Endonuclease/exonuclease/phosphatase"/>
    <property type="match status" value="1"/>
</dbReference>
<evidence type="ECO:0000259" key="2">
    <source>
        <dbReference type="Pfam" id="PF03372"/>
    </source>
</evidence>
<sequence length="340" mass="36992">MTRLSLLLALLLAACSGGVPASGDAASGDAASGAPPPFRVVETVDWRTDGIRIAAFNGEFLFDGVGDEGDAVISFEWKGDPAKSRAHRDAVARSIRAIDADIVVIPETENVDVLEMMIEESLSDLGYSAYLVPGQDSFTGQNIGLLSNIPVDEVGRTDVRLPVGVSDQRYGVSKNMWARLTIAGRPVTLIGVHFLARPLDAERAPRRETQAEVIRQLVEAEMAMGREVVVLGDFNDFDDETLDRAGSVPVTDVMARIKRAGPSPDDDLRNAMAEVPQAERFTSLYDRNNNDVIEEGELSAIDHILLSPGLYSRLREVRYAPVHDPREVSDHFPLVVTLAE</sequence>
<dbReference type="InterPro" id="IPR005135">
    <property type="entry name" value="Endo/exonuclease/phosphatase"/>
</dbReference>
<dbReference type="PANTHER" id="PTHR42834:SF1">
    <property type="entry name" value="ENDONUCLEASE_EXONUCLEASE_PHOSPHATASE FAMILY PROTEIN (AFU_ORTHOLOGUE AFUA_3G09210)"/>
    <property type="match status" value="1"/>
</dbReference>
<gene>
    <name evidence="3" type="ORF">BSZ36_07800</name>
</gene>
<dbReference type="PANTHER" id="PTHR42834">
    <property type="entry name" value="ENDONUCLEASE/EXONUCLEASE/PHOSPHATASE FAMILY PROTEIN (AFU_ORTHOLOGUE AFUA_3G09210)"/>
    <property type="match status" value="1"/>
</dbReference>
<protein>
    <recommendedName>
        <fullName evidence="2">Endonuclease/exonuclease/phosphatase domain-containing protein</fullName>
    </recommendedName>
</protein>
<dbReference type="AlphaFoldDB" id="A0A259TYQ8"/>
<keyword evidence="1" id="KW-0732">Signal</keyword>
<proteinExistence type="predicted"/>
<evidence type="ECO:0000256" key="1">
    <source>
        <dbReference type="SAM" id="SignalP"/>
    </source>
</evidence>
<dbReference type="InParanoid" id="A0A259TYQ8"/>
<dbReference type="SUPFAM" id="SSF56219">
    <property type="entry name" value="DNase I-like"/>
    <property type="match status" value="1"/>
</dbReference>
<dbReference type="GO" id="GO:0003824">
    <property type="term" value="F:catalytic activity"/>
    <property type="evidence" value="ECO:0007669"/>
    <property type="project" value="InterPro"/>
</dbReference>
<dbReference type="RefSeq" id="WP_094547590.1">
    <property type="nucleotide sequence ID" value="NZ_MQWB01000001.1"/>
</dbReference>
<reference evidence="3 4" key="1">
    <citation type="submission" date="2016-11" db="EMBL/GenBank/DDBJ databases">
        <title>Study of marine rhodopsin-containing bacteria.</title>
        <authorList>
            <person name="Yoshizawa S."/>
            <person name="Kumagai Y."/>
            <person name="Kogure K."/>
        </authorList>
    </citation>
    <scope>NUCLEOTIDE SEQUENCE [LARGE SCALE GENOMIC DNA]</scope>
    <source>
        <strain evidence="3 4">SG-29</strain>
    </source>
</reference>
<accession>A0A259TYQ8</accession>
<dbReference type="InterPro" id="IPR018247">
    <property type="entry name" value="EF_Hand_1_Ca_BS"/>
</dbReference>
<organism evidence="3 4">
    <name type="scientific">Rubricoccus marinus</name>
    <dbReference type="NCBI Taxonomy" id="716817"/>
    <lineage>
        <taxon>Bacteria</taxon>
        <taxon>Pseudomonadati</taxon>
        <taxon>Rhodothermota</taxon>
        <taxon>Rhodothermia</taxon>
        <taxon>Rhodothermales</taxon>
        <taxon>Rubricoccaceae</taxon>
        <taxon>Rubricoccus</taxon>
    </lineage>
</organism>
<feature type="chain" id="PRO_5013011646" description="Endonuclease/exonuclease/phosphatase domain-containing protein" evidence="1">
    <location>
        <begin position="22"/>
        <end position="340"/>
    </location>
</feature>
<feature type="signal peptide" evidence="1">
    <location>
        <begin position="1"/>
        <end position="21"/>
    </location>
</feature>
<dbReference type="PROSITE" id="PS51257">
    <property type="entry name" value="PROKAR_LIPOPROTEIN"/>
    <property type="match status" value="1"/>
</dbReference>
<dbReference type="Pfam" id="PF03372">
    <property type="entry name" value="Exo_endo_phos"/>
    <property type="match status" value="1"/>
</dbReference>
<dbReference type="InterPro" id="IPR036691">
    <property type="entry name" value="Endo/exonu/phosph_ase_sf"/>
</dbReference>
<comment type="caution">
    <text evidence="3">The sequence shown here is derived from an EMBL/GenBank/DDBJ whole genome shotgun (WGS) entry which is preliminary data.</text>
</comment>
<dbReference type="OrthoDB" id="976291at2"/>
<evidence type="ECO:0000313" key="4">
    <source>
        <dbReference type="Proteomes" id="UP000216446"/>
    </source>
</evidence>
<keyword evidence="4" id="KW-1185">Reference proteome</keyword>
<name>A0A259TYQ8_9BACT</name>
<feature type="domain" description="Endonuclease/exonuclease/phosphatase" evidence="2">
    <location>
        <begin position="79"/>
        <end position="331"/>
    </location>
</feature>
<dbReference type="Proteomes" id="UP000216446">
    <property type="component" value="Unassembled WGS sequence"/>
</dbReference>
<evidence type="ECO:0000313" key="3">
    <source>
        <dbReference type="EMBL" id="OZC02882.1"/>
    </source>
</evidence>